<name>A0AAJ1B847_MEDGN</name>
<dbReference type="EMBL" id="JAJBOM010000030">
    <property type="protein sequence ID" value="MCB5620666.1"/>
    <property type="molecule type" value="Genomic_DNA"/>
</dbReference>
<evidence type="ECO:0000313" key="1">
    <source>
        <dbReference type="EMBL" id="MCB5620666.1"/>
    </source>
</evidence>
<reference evidence="1" key="1">
    <citation type="submission" date="2021-10" db="EMBL/GenBank/DDBJ databases">
        <title>Collection of gut derived symbiotic bacterial strains cultured from healthy donors.</title>
        <authorList>
            <person name="Lin H."/>
            <person name="Littmann E."/>
            <person name="Claire K."/>
            <person name="Pamer E."/>
        </authorList>
    </citation>
    <scope>NUCLEOTIDE SEQUENCE</scope>
    <source>
        <strain evidence="1">MSK.23.18</strain>
    </source>
</reference>
<evidence type="ECO:0000313" key="2">
    <source>
        <dbReference type="Proteomes" id="UP001297370"/>
    </source>
</evidence>
<comment type="caution">
    <text evidence="1">The sequence shown here is derived from an EMBL/GenBank/DDBJ whole genome shotgun (WGS) entry which is preliminary data.</text>
</comment>
<dbReference type="RefSeq" id="WP_226972255.1">
    <property type="nucleotide sequence ID" value="NZ_JAAIQY010000064.1"/>
</dbReference>
<sequence length="73" mass="8692">MIYITGDTHGKFERIEQFCGKFKTSREDILIILGDAGINFFGWVKDHVKKEFLETLPITFFVFMEIMSRDRRQ</sequence>
<dbReference type="Proteomes" id="UP001297370">
    <property type="component" value="Unassembled WGS sequence"/>
</dbReference>
<dbReference type="SUPFAM" id="SSF56300">
    <property type="entry name" value="Metallo-dependent phosphatases"/>
    <property type="match status" value="1"/>
</dbReference>
<evidence type="ECO:0008006" key="3">
    <source>
        <dbReference type="Google" id="ProtNLM"/>
    </source>
</evidence>
<dbReference type="InterPro" id="IPR029052">
    <property type="entry name" value="Metallo-depent_PP-like"/>
</dbReference>
<organism evidence="1 2">
    <name type="scientific">Mediterraneibacter gnavus</name>
    <name type="common">Ruminococcus gnavus</name>
    <dbReference type="NCBI Taxonomy" id="33038"/>
    <lineage>
        <taxon>Bacteria</taxon>
        <taxon>Bacillati</taxon>
        <taxon>Bacillota</taxon>
        <taxon>Clostridia</taxon>
        <taxon>Lachnospirales</taxon>
        <taxon>Lachnospiraceae</taxon>
        <taxon>Mediterraneibacter</taxon>
    </lineage>
</organism>
<gene>
    <name evidence="1" type="ORF">LIQ08_16140</name>
</gene>
<proteinExistence type="predicted"/>
<protein>
    <recommendedName>
        <fullName evidence="3">Calcineurin-like phosphoesterase domain-containing protein</fullName>
    </recommendedName>
</protein>
<accession>A0AAJ1B847</accession>
<dbReference type="AlphaFoldDB" id="A0AAJ1B847"/>